<reference evidence="3" key="1">
    <citation type="journal article" date="2020" name="Stud. Mycol.">
        <title>101 Dothideomycetes genomes: A test case for predicting lifestyles and emergence of pathogens.</title>
        <authorList>
            <person name="Haridas S."/>
            <person name="Albert R."/>
            <person name="Binder M."/>
            <person name="Bloem J."/>
            <person name="LaButti K."/>
            <person name="Salamov A."/>
            <person name="Andreopoulos B."/>
            <person name="Baker S."/>
            <person name="Barry K."/>
            <person name="Bills G."/>
            <person name="Bluhm B."/>
            <person name="Cannon C."/>
            <person name="Castanera R."/>
            <person name="Culley D."/>
            <person name="Daum C."/>
            <person name="Ezra D."/>
            <person name="Gonzalez J."/>
            <person name="Henrissat B."/>
            <person name="Kuo A."/>
            <person name="Liang C."/>
            <person name="Lipzen A."/>
            <person name="Lutzoni F."/>
            <person name="Magnuson J."/>
            <person name="Mondo S."/>
            <person name="Nolan M."/>
            <person name="Ohm R."/>
            <person name="Pangilinan J."/>
            <person name="Park H.-J."/>
            <person name="Ramirez L."/>
            <person name="Alfaro M."/>
            <person name="Sun H."/>
            <person name="Tritt A."/>
            <person name="Yoshinaga Y."/>
            <person name="Zwiers L.-H."/>
            <person name="Turgeon B."/>
            <person name="Goodwin S."/>
            <person name="Spatafora J."/>
            <person name="Crous P."/>
            <person name="Grigoriev I."/>
        </authorList>
    </citation>
    <scope>NUCLEOTIDE SEQUENCE [LARGE SCALE GENOMIC DNA]</scope>
    <source>
        <strain evidence="3">CBS 304.66</strain>
    </source>
</reference>
<dbReference type="EMBL" id="ML986782">
    <property type="protein sequence ID" value="KAF2258107.1"/>
    <property type="molecule type" value="Genomic_DNA"/>
</dbReference>
<feature type="compositionally biased region" description="Basic and acidic residues" evidence="1">
    <location>
        <begin position="76"/>
        <end position="126"/>
    </location>
</feature>
<protein>
    <recommendedName>
        <fullName evidence="4">BTB domain transcription factor</fullName>
    </recommendedName>
</protein>
<dbReference type="AlphaFoldDB" id="A0A9P4JYM4"/>
<organism evidence="2 3">
    <name type="scientific">Lojkania enalia</name>
    <dbReference type="NCBI Taxonomy" id="147567"/>
    <lineage>
        <taxon>Eukaryota</taxon>
        <taxon>Fungi</taxon>
        <taxon>Dikarya</taxon>
        <taxon>Ascomycota</taxon>
        <taxon>Pezizomycotina</taxon>
        <taxon>Dothideomycetes</taxon>
        <taxon>Pleosporomycetidae</taxon>
        <taxon>Pleosporales</taxon>
        <taxon>Pleosporales incertae sedis</taxon>
        <taxon>Lojkania</taxon>
    </lineage>
</organism>
<gene>
    <name evidence="2" type="ORF">CC78DRAFT_145693</name>
</gene>
<feature type="region of interest" description="Disordered" evidence="1">
    <location>
        <begin position="351"/>
        <end position="374"/>
    </location>
</feature>
<comment type="caution">
    <text evidence="2">The sequence shown here is derived from an EMBL/GenBank/DDBJ whole genome shotgun (WGS) entry which is preliminary data.</text>
</comment>
<feature type="compositionally biased region" description="Basic and acidic residues" evidence="1">
    <location>
        <begin position="57"/>
        <end position="69"/>
    </location>
</feature>
<proteinExistence type="predicted"/>
<feature type="region of interest" description="Disordered" evidence="1">
    <location>
        <begin position="1"/>
        <end position="126"/>
    </location>
</feature>
<dbReference type="Proteomes" id="UP000800093">
    <property type="component" value="Unassembled WGS sequence"/>
</dbReference>
<evidence type="ECO:0000313" key="3">
    <source>
        <dbReference type="Proteomes" id="UP000800093"/>
    </source>
</evidence>
<name>A0A9P4JYM4_9PLEO</name>
<dbReference type="PANTHER" id="PTHR34776">
    <property type="entry name" value="F17F16.3 PROTEIN"/>
    <property type="match status" value="1"/>
</dbReference>
<accession>A0A9P4JYM4</accession>
<sequence>MPETRPTTRHGGACEASPKDGVAAGTKRKVDKTSSPTSSHKQKAPKKQATIEETIGDDNKVSEDKETKDVSAGPENTREEAMTEESKEGNRADEKDEAKEGARAGEENGTDKAETNGSHAIEELSQREPKLPSNILEKGIIYFFVRNRVGIEDADSVSDLQRTYFVLRPLPAGAKIGDGALQDLENNRLFALPKKVLPKSHRDRFMAFVEKANTSIQDLKDNFFKGAEYETQTAGTRRLEPVTPVGEGVYAITRTEDRTTHLAYAITIPSDMGEVQQDLGLRSQGSFIMSVKNPERPGPASARLPQGPEYPKEIVEEFRGLAWTEVKPKYLDYPNTQILLIGENTKHAVEATQKDKKHGKGEPKRELERLEHEDELRVNHLHGDDSVFDDLGISKKDYPQVPTTW</sequence>
<keyword evidence="3" id="KW-1185">Reference proteome</keyword>
<dbReference type="OrthoDB" id="1028014at2759"/>
<evidence type="ECO:0000313" key="2">
    <source>
        <dbReference type="EMBL" id="KAF2258107.1"/>
    </source>
</evidence>
<dbReference type="PANTHER" id="PTHR34776:SF1">
    <property type="entry name" value="F17F16.3 PROTEIN"/>
    <property type="match status" value="1"/>
</dbReference>
<evidence type="ECO:0008006" key="4">
    <source>
        <dbReference type="Google" id="ProtNLM"/>
    </source>
</evidence>
<evidence type="ECO:0000256" key="1">
    <source>
        <dbReference type="SAM" id="MobiDB-lite"/>
    </source>
</evidence>